<organism evidence="3 4">
    <name type="scientific">Propylenella binzhouense</name>
    <dbReference type="NCBI Taxonomy" id="2555902"/>
    <lineage>
        <taxon>Bacteria</taxon>
        <taxon>Pseudomonadati</taxon>
        <taxon>Pseudomonadota</taxon>
        <taxon>Alphaproteobacteria</taxon>
        <taxon>Hyphomicrobiales</taxon>
        <taxon>Propylenellaceae</taxon>
        <taxon>Propylenella</taxon>
    </lineage>
</organism>
<name>A0A964WT20_9HYPH</name>
<evidence type="ECO:0000259" key="2">
    <source>
        <dbReference type="SMART" id="SM01007"/>
    </source>
</evidence>
<dbReference type="Proteomes" id="UP000773614">
    <property type="component" value="Unassembled WGS sequence"/>
</dbReference>
<dbReference type="PANTHER" id="PTHR10672">
    <property type="entry name" value="ADDUCIN"/>
    <property type="match status" value="1"/>
</dbReference>
<dbReference type="GO" id="GO:0005856">
    <property type="term" value="C:cytoskeleton"/>
    <property type="evidence" value="ECO:0007669"/>
    <property type="project" value="TreeGrafter"/>
</dbReference>
<evidence type="ECO:0000313" key="3">
    <source>
        <dbReference type="EMBL" id="MYZ47553.1"/>
    </source>
</evidence>
<reference evidence="3" key="1">
    <citation type="submission" date="2019-03" db="EMBL/GenBank/DDBJ databases">
        <title>Afifella sp. nov., isolated from activated sludge.</title>
        <authorList>
            <person name="Li Q."/>
            <person name="Liu Y."/>
        </authorList>
    </citation>
    <scope>NUCLEOTIDE SEQUENCE</scope>
    <source>
        <strain evidence="3">L72</strain>
    </source>
</reference>
<dbReference type="PANTHER" id="PTHR10672:SF41">
    <property type="entry name" value="CLASS II ALDOLASE_ADDUCIN DOMAIN PROTEIN (AFU_ORTHOLOGUE AFUA_3G01330)"/>
    <property type="match status" value="1"/>
</dbReference>
<protein>
    <submittedName>
        <fullName evidence="3">Class II aldolase/adducin family protein</fullName>
    </submittedName>
</protein>
<dbReference type="SMART" id="SM01007">
    <property type="entry name" value="Aldolase_II"/>
    <property type="match status" value="1"/>
</dbReference>
<dbReference type="InterPro" id="IPR001303">
    <property type="entry name" value="Aldolase_II/adducin_N"/>
</dbReference>
<dbReference type="InterPro" id="IPR051017">
    <property type="entry name" value="Aldolase-II_Adducin_sf"/>
</dbReference>
<evidence type="ECO:0000313" key="4">
    <source>
        <dbReference type="Proteomes" id="UP000773614"/>
    </source>
</evidence>
<gene>
    <name evidence="3" type="ORF">E4O86_07490</name>
</gene>
<comment type="caution">
    <text evidence="3">The sequence shown here is derived from an EMBL/GenBank/DDBJ whole genome shotgun (WGS) entry which is preliminary data.</text>
</comment>
<keyword evidence="4" id="KW-1185">Reference proteome</keyword>
<proteinExistence type="inferred from homology"/>
<dbReference type="AlphaFoldDB" id="A0A964WT20"/>
<sequence length="254" mass="27408">MERPAVPDALSKDQAGAEADLAGLKEELAVANRLLVNEDVLDAFGHVSVRHPADPGRFFLSCALPPIVVQAGDILEFDLDGSLVGASDRPLYSEVVIHSEIYRARPDVSAICHHHAPAILPFCVAGTPLVPVSQLGAVIGEEAPFWDSQHEFGDTNLLLTRPEEGASLARALGPHWLVLMRRHGATVVGRSLREMVFRAVHSAANAAVQSQAMQLGRLDALTAGERALAGVIRASPVERSWLHWKARLDAAERR</sequence>
<feature type="domain" description="Class II aldolase/adducin N-terminal" evidence="2">
    <location>
        <begin position="26"/>
        <end position="210"/>
    </location>
</feature>
<dbReference type="InterPro" id="IPR036409">
    <property type="entry name" value="Aldolase_II/adducin_N_sf"/>
</dbReference>
<dbReference type="OrthoDB" id="5291399at2"/>
<comment type="similarity">
    <text evidence="1">Belongs to the aldolase class II family.</text>
</comment>
<dbReference type="EMBL" id="SPKJ01000016">
    <property type="protein sequence ID" value="MYZ47553.1"/>
    <property type="molecule type" value="Genomic_DNA"/>
</dbReference>
<evidence type="ECO:0000256" key="1">
    <source>
        <dbReference type="ARBA" id="ARBA00037961"/>
    </source>
</evidence>
<dbReference type="Gene3D" id="3.40.225.10">
    <property type="entry name" value="Class II aldolase/adducin N-terminal domain"/>
    <property type="match status" value="1"/>
</dbReference>
<dbReference type="Pfam" id="PF00596">
    <property type="entry name" value="Aldolase_II"/>
    <property type="match status" value="1"/>
</dbReference>
<dbReference type="GO" id="GO:0051015">
    <property type="term" value="F:actin filament binding"/>
    <property type="evidence" value="ECO:0007669"/>
    <property type="project" value="TreeGrafter"/>
</dbReference>
<accession>A0A964WT20</accession>
<dbReference type="SUPFAM" id="SSF53639">
    <property type="entry name" value="AraD/HMP-PK domain-like"/>
    <property type="match status" value="1"/>
</dbReference>